<dbReference type="Proteomes" id="UP000294576">
    <property type="component" value="Unassembled WGS sequence"/>
</dbReference>
<protein>
    <submittedName>
        <fullName evidence="1">Uncharacterized protein</fullName>
    </submittedName>
</protein>
<evidence type="ECO:0000313" key="2">
    <source>
        <dbReference type="Proteomes" id="UP000294576"/>
    </source>
</evidence>
<sequence length="86" mass="9469">MAAITAEPGTYNIVDDDPLRVSEWMPAFARWVDAPELPRISVADALAVAGEEAVFYHTRLTGASNARAKAKLGFKPRRLLWADSVR</sequence>
<reference evidence="1 2" key="1">
    <citation type="submission" date="2019-03" db="EMBL/GenBank/DDBJ databases">
        <title>Genomic Encyclopedia of Type Strains, Phase IV (KMG-V): Genome sequencing to study the core and pangenomes of soil and plant-associated prokaryotes.</title>
        <authorList>
            <person name="Whitman W."/>
        </authorList>
    </citation>
    <scope>NUCLEOTIDE SEQUENCE [LARGE SCALE GENOMIC DNA]</scope>
    <source>
        <strain evidence="1 2">Hc14</strain>
    </source>
</reference>
<accession>A0A4R3PPW7</accession>
<dbReference type="EMBL" id="SMBH01000064">
    <property type="protein sequence ID" value="TCU02117.1"/>
    <property type="molecule type" value="Genomic_DNA"/>
</dbReference>
<comment type="caution">
    <text evidence="1">The sequence shown here is derived from an EMBL/GenBank/DDBJ whole genome shotgun (WGS) entry which is preliminary data.</text>
</comment>
<organism evidence="1 2">
    <name type="scientific">Rhizobium sullae</name>
    <name type="common">Rhizobium hedysari</name>
    <dbReference type="NCBI Taxonomy" id="50338"/>
    <lineage>
        <taxon>Bacteria</taxon>
        <taxon>Pseudomonadati</taxon>
        <taxon>Pseudomonadota</taxon>
        <taxon>Alphaproteobacteria</taxon>
        <taxon>Hyphomicrobiales</taxon>
        <taxon>Rhizobiaceae</taxon>
        <taxon>Rhizobium/Agrobacterium group</taxon>
        <taxon>Rhizobium</taxon>
    </lineage>
</organism>
<name>A0A4R3PPW7_RHISU</name>
<evidence type="ECO:0000313" key="1">
    <source>
        <dbReference type="EMBL" id="TCU02117.1"/>
    </source>
</evidence>
<proteinExistence type="predicted"/>
<gene>
    <name evidence="1" type="ORF">EV132_1646</name>
</gene>
<dbReference type="Gene3D" id="3.40.50.720">
    <property type="entry name" value="NAD(P)-binding Rossmann-like Domain"/>
    <property type="match status" value="1"/>
</dbReference>
<dbReference type="AlphaFoldDB" id="A0A4R3PPW7"/>